<dbReference type="eggNOG" id="ENOG502R3I6">
    <property type="taxonomic scope" value="Eukaryota"/>
</dbReference>
<feature type="compositionally biased region" description="Polar residues" evidence="1">
    <location>
        <begin position="273"/>
        <end position="285"/>
    </location>
</feature>
<dbReference type="STRING" id="4555.K3ZCU6"/>
<evidence type="ECO:0000313" key="2">
    <source>
        <dbReference type="EnsemblPlants" id="KQL13989"/>
    </source>
</evidence>
<protein>
    <recommendedName>
        <fullName evidence="4">CCHC-type domain-containing protein</fullName>
    </recommendedName>
</protein>
<dbReference type="Gramene" id="KQL13989">
    <property type="protein sequence ID" value="KQL13989"/>
    <property type="gene ID" value="SETIT_024376mg"/>
</dbReference>
<accession>K3ZCU6</accession>
<dbReference type="AlphaFoldDB" id="K3ZCU6"/>
<dbReference type="GO" id="GO:0003676">
    <property type="term" value="F:nucleic acid binding"/>
    <property type="evidence" value="ECO:0007669"/>
    <property type="project" value="InterPro"/>
</dbReference>
<dbReference type="FunCoup" id="K3ZCU6">
    <property type="interactions" value="863"/>
</dbReference>
<dbReference type="SUPFAM" id="SSF57756">
    <property type="entry name" value="Retrovirus zinc finger-like domains"/>
    <property type="match status" value="1"/>
</dbReference>
<keyword evidence="3" id="KW-1185">Reference proteome</keyword>
<name>K3ZCU6_SETIT</name>
<dbReference type="EMBL" id="AGNK02001501">
    <property type="status" value="NOT_ANNOTATED_CDS"/>
    <property type="molecule type" value="Genomic_DNA"/>
</dbReference>
<evidence type="ECO:0000256" key="1">
    <source>
        <dbReference type="SAM" id="MobiDB-lite"/>
    </source>
</evidence>
<dbReference type="Proteomes" id="UP000004995">
    <property type="component" value="Unassembled WGS sequence"/>
</dbReference>
<sequence>KNKPYCYRCLTKGHINTQCTTQISCALCVTDTHVTKACPQAKVAKQTASLCGYAVDGLGFYHIPYNGKLKAQPESKAAVVKVIEGSMTANNIAVELERLLPGSSNWVLEEKGADAFTTTPKMEVHDKKESDIYKYEIPKCWVQFRGLSQELRDEVPIIWAIGSILGVTKMVDMRFTKQHGVARLRVALLNPDLIPDLVEVVTGEYVYELQFRVETDGMANNPVPIDMDIDPENGGNSDGETEKGNQNDENNKDQKGSMAALGSGKDNNDEMLSPSTDNSDQNQGKQKPVVVLSPSTDGSNAWTATPMPTLVDKEAGNAAQLEPLHVNANVNITPSCTSKRNVSANDQDSLERAAKLKARKNLEEPQT</sequence>
<dbReference type="Gene3D" id="4.10.60.10">
    <property type="entry name" value="Zinc finger, CCHC-type"/>
    <property type="match status" value="1"/>
</dbReference>
<dbReference type="EnsemblPlants" id="KQL13989">
    <property type="protein sequence ID" value="KQL13989"/>
    <property type="gene ID" value="SETIT_024376mg"/>
</dbReference>
<feature type="compositionally biased region" description="Polar residues" evidence="1">
    <location>
        <begin position="293"/>
        <end position="303"/>
    </location>
</feature>
<feature type="region of interest" description="Disordered" evidence="1">
    <location>
        <begin position="218"/>
        <end position="305"/>
    </location>
</feature>
<dbReference type="PANTHER" id="PTHR33170">
    <property type="entry name" value="DUF4283 DOMAIN-CONTAINING PROTEIN-RELATED"/>
    <property type="match status" value="1"/>
</dbReference>
<dbReference type="InParanoid" id="K3ZCU6"/>
<dbReference type="HOGENOM" id="CLU_037689_0_0_1"/>
<dbReference type="GO" id="GO:0008270">
    <property type="term" value="F:zinc ion binding"/>
    <property type="evidence" value="ECO:0007669"/>
    <property type="project" value="InterPro"/>
</dbReference>
<evidence type="ECO:0000313" key="3">
    <source>
        <dbReference type="Proteomes" id="UP000004995"/>
    </source>
</evidence>
<reference evidence="2" key="2">
    <citation type="submission" date="2018-08" db="UniProtKB">
        <authorList>
            <consortium name="EnsemblPlants"/>
        </authorList>
    </citation>
    <scope>IDENTIFICATION</scope>
    <source>
        <strain evidence="2">Yugu1</strain>
    </source>
</reference>
<evidence type="ECO:0008006" key="4">
    <source>
        <dbReference type="Google" id="ProtNLM"/>
    </source>
</evidence>
<dbReference type="InterPro" id="IPR036875">
    <property type="entry name" value="Znf_CCHC_sf"/>
</dbReference>
<organism evidence="2 3">
    <name type="scientific">Setaria italica</name>
    <name type="common">Foxtail millet</name>
    <name type="synonym">Panicum italicum</name>
    <dbReference type="NCBI Taxonomy" id="4555"/>
    <lineage>
        <taxon>Eukaryota</taxon>
        <taxon>Viridiplantae</taxon>
        <taxon>Streptophyta</taxon>
        <taxon>Embryophyta</taxon>
        <taxon>Tracheophyta</taxon>
        <taxon>Spermatophyta</taxon>
        <taxon>Magnoliopsida</taxon>
        <taxon>Liliopsida</taxon>
        <taxon>Poales</taxon>
        <taxon>Poaceae</taxon>
        <taxon>PACMAD clade</taxon>
        <taxon>Panicoideae</taxon>
        <taxon>Panicodae</taxon>
        <taxon>Paniceae</taxon>
        <taxon>Cenchrinae</taxon>
        <taxon>Setaria</taxon>
    </lineage>
</organism>
<dbReference type="OMA" id="HINTQCT"/>
<feature type="compositionally biased region" description="Basic and acidic residues" evidence="1">
    <location>
        <begin position="240"/>
        <end position="255"/>
    </location>
</feature>
<reference evidence="3" key="1">
    <citation type="journal article" date="2012" name="Nat. Biotechnol.">
        <title>Reference genome sequence of the model plant Setaria.</title>
        <authorList>
            <person name="Bennetzen J.L."/>
            <person name="Schmutz J."/>
            <person name="Wang H."/>
            <person name="Percifield R."/>
            <person name="Hawkins J."/>
            <person name="Pontaroli A.C."/>
            <person name="Estep M."/>
            <person name="Feng L."/>
            <person name="Vaughn J.N."/>
            <person name="Grimwood J."/>
            <person name="Jenkins J."/>
            <person name="Barry K."/>
            <person name="Lindquist E."/>
            <person name="Hellsten U."/>
            <person name="Deshpande S."/>
            <person name="Wang X."/>
            <person name="Wu X."/>
            <person name="Mitros T."/>
            <person name="Triplett J."/>
            <person name="Yang X."/>
            <person name="Ye C.Y."/>
            <person name="Mauro-Herrera M."/>
            <person name="Wang L."/>
            <person name="Li P."/>
            <person name="Sharma M."/>
            <person name="Sharma R."/>
            <person name="Ronald P.C."/>
            <person name="Panaud O."/>
            <person name="Kellogg E.A."/>
            <person name="Brutnell T.P."/>
            <person name="Doust A.N."/>
            <person name="Tuskan G.A."/>
            <person name="Rokhsar D."/>
            <person name="Devos K.M."/>
        </authorList>
    </citation>
    <scope>NUCLEOTIDE SEQUENCE [LARGE SCALE GENOMIC DNA]</scope>
    <source>
        <strain evidence="3">cv. Yugu1</strain>
    </source>
</reference>
<dbReference type="PANTHER" id="PTHR33170:SF41">
    <property type="entry name" value="CCHC-TYPE DOMAIN-CONTAINING PROTEIN"/>
    <property type="match status" value="1"/>
</dbReference>
<proteinExistence type="predicted"/>